<accession>A0A2T2X9G0</accession>
<keyword evidence="2" id="KW-0472">Membrane</keyword>
<dbReference type="Proteomes" id="UP000242699">
    <property type="component" value="Unassembled WGS sequence"/>
</dbReference>
<dbReference type="AlphaFoldDB" id="A0A2T2X9G0"/>
<gene>
    <name evidence="3" type="ORF">C7B43_03025</name>
</gene>
<evidence type="ECO:0000313" key="4">
    <source>
        <dbReference type="Proteomes" id="UP000242699"/>
    </source>
</evidence>
<evidence type="ECO:0000313" key="3">
    <source>
        <dbReference type="EMBL" id="PSR31088.1"/>
    </source>
</evidence>
<sequence>MFHPTTQGATGIERDVGQVLGRLYMQGVNVVLRYLILVTPILWAVVFYLIWQRKKHGHGLRGTRANRNPSRSSLKATASTSHKRSRPAPVITLFPTSTSPRKARPKEDHSE</sequence>
<evidence type="ECO:0000256" key="1">
    <source>
        <dbReference type="SAM" id="MobiDB-lite"/>
    </source>
</evidence>
<feature type="compositionally biased region" description="Polar residues" evidence="1">
    <location>
        <begin position="65"/>
        <end position="80"/>
    </location>
</feature>
<evidence type="ECO:0000256" key="2">
    <source>
        <dbReference type="SAM" id="Phobius"/>
    </source>
</evidence>
<feature type="region of interest" description="Disordered" evidence="1">
    <location>
        <begin position="57"/>
        <end position="111"/>
    </location>
</feature>
<protein>
    <submittedName>
        <fullName evidence="3">Uncharacterized protein</fullName>
    </submittedName>
</protein>
<reference evidence="3 4" key="1">
    <citation type="journal article" date="2014" name="BMC Genomics">
        <title>Comparison of environmental and isolate Sulfobacillus genomes reveals diverse carbon, sulfur, nitrogen, and hydrogen metabolisms.</title>
        <authorList>
            <person name="Justice N.B."/>
            <person name="Norman A."/>
            <person name="Brown C.T."/>
            <person name="Singh A."/>
            <person name="Thomas B.C."/>
            <person name="Banfield J.F."/>
        </authorList>
    </citation>
    <scope>NUCLEOTIDE SEQUENCE [LARGE SCALE GENOMIC DNA]</scope>
    <source>
        <strain evidence="3">AMDSBA1</strain>
    </source>
</reference>
<comment type="caution">
    <text evidence="3">The sequence shown here is derived from an EMBL/GenBank/DDBJ whole genome shotgun (WGS) entry which is preliminary data.</text>
</comment>
<name>A0A2T2X9G0_9FIRM</name>
<keyword evidence="2" id="KW-0812">Transmembrane</keyword>
<proteinExistence type="predicted"/>
<dbReference type="EMBL" id="PXYT01000004">
    <property type="protein sequence ID" value="PSR31088.1"/>
    <property type="molecule type" value="Genomic_DNA"/>
</dbReference>
<organism evidence="3 4">
    <name type="scientific">Sulfobacillus benefaciens</name>
    <dbReference type="NCBI Taxonomy" id="453960"/>
    <lineage>
        <taxon>Bacteria</taxon>
        <taxon>Bacillati</taxon>
        <taxon>Bacillota</taxon>
        <taxon>Clostridia</taxon>
        <taxon>Eubacteriales</taxon>
        <taxon>Clostridiales Family XVII. Incertae Sedis</taxon>
        <taxon>Sulfobacillus</taxon>
    </lineage>
</organism>
<feature type="transmembrane region" description="Helical" evidence="2">
    <location>
        <begin position="31"/>
        <end position="51"/>
    </location>
</feature>
<keyword evidence="2" id="KW-1133">Transmembrane helix</keyword>